<protein>
    <recommendedName>
        <fullName evidence="3">Toxin</fullName>
    </recommendedName>
</protein>
<dbReference type="EMBL" id="RBED01000091">
    <property type="protein sequence ID" value="RNL55657.1"/>
    <property type="molecule type" value="Genomic_DNA"/>
</dbReference>
<comment type="caution">
    <text evidence="1">The sequence shown here is derived from an EMBL/GenBank/DDBJ whole genome shotgun (WGS) entry which is preliminary data.</text>
</comment>
<sequence>MAIRWADSAEKHGIAREDALNAILNQIYHVEQFDEPRVESGVRPDLFIGPSRDRRMILEVMAAITPPNDILVFHVMEARRKILDIAERGTTE</sequence>
<gene>
    <name evidence="1" type="ORF">D7003_09585</name>
</gene>
<dbReference type="Proteomes" id="UP000273807">
    <property type="component" value="Unassembled WGS sequence"/>
</dbReference>
<proteinExistence type="predicted"/>
<keyword evidence="2" id="KW-1185">Reference proteome</keyword>
<evidence type="ECO:0000313" key="2">
    <source>
        <dbReference type="Proteomes" id="UP000273807"/>
    </source>
</evidence>
<dbReference type="OrthoDB" id="3233171at2"/>
<evidence type="ECO:0008006" key="3">
    <source>
        <dbReference type="Google" id="ProtNLM"/>
    </source>
</evidence>
<name>A0A3N0C0E5_9MICC</name>
<organism evidence="1 2">
    <name type="scientific">Arthrobacter oryzae</name>
    <dbReference type="NCBI Taxonomy" id="409290"/>
    <lineage>
        <taxon>Bacteria</taxon>
        <taxon>Bacillati</taxon>
        <taxon>Actinomycetota</taxon>
        <taxon>Actinomycetes</taxon>
        <taxon>Micrococcales</taxon>
        <taxon>Micrococcaceae</taxon>
        <taxon>Arthrobacter</taxon>
    </lineage>
</organism>
<evidence type="ECO:0000313" key="1">
    <source>
        <dbReference type="EMBL" id="RNL55657.1"/>
    </source>
</evidence>
<accession>A0A3N0C0E5</accession>
<dbReference type="AlphaFoldDB" id="A0A3N0C0E5"/>
<reference evidence="1 2" key="1">
    <citation type="submission" date="2018-10" db="EMBL/GenBank/DDBJ databases">
        <title>Genome sequencing of Arthrobacter oryzae TNB02.</title>
        <authorList>
            <person name="Cho Y.-J."/>
            <person name="Cho A."/>
            <person name="Kim O.-S."/>
        </authorList>
    </citation>
    <scope>NUCLEOTIDE SEQUENCE [LARGE SCALE GENOMIC DNA]</scope>
    <source>
        <strain evidence="1 2">TNB02</strain>
    </source>
</reference>
<dbReference type="RefSeq" id="WP_123255230.1">
    <property type="nucleotide sequence ID" value="NZ_RBED01000091.1"/>
</dbReference>